<dbReference type="InterPro" id="IPR050792">
    <property type="entry name" value="ADP-ribosylglycohydrolase"/>
</dbReference>
<accession>A0A918CBC8</accession>
<keyword evidence="1" id="KW-0479">Metal-binding</keyword>
<feature type="binding site" evidence="1">
    <location>
        <position position="73"/>
    </location>
    <ligand>
        <name>Mg(2+)</name>
        <dbReference type="ChEBI" id="CHEBI:18420"/>
        <label>1</label>
    </ligand>
</feature>
<keyword evidence="3" id="KW-1185">Reference proteome</keyword>
<dbReference type="PANTHER" id="PTHR16222:SF12">
    <property type="entry name" value="ADP-RIBOSYLGLYCOHYDROLASE-RELATED"/>
    <property type="match status" value="1"/>
</dbReference>
<gene>
    <name evidence="2" type="ORF">GCM10010196_01510</name>
</gene>
<dbReference type="Proteomes" id="UP000610303">
    <property type="component" value="Unassembled WGS sequence"/>
</dbReference>
<dbReference type="Gene3D" id="1.10.4080.10">
    <property type="entry name" value="ADP-ribosylation/Crystallin J1"/>
    <property type="match status" value="1"/>
</dbReference>
<evidence type="ECO:0000313" key="3">
    <source>
        <dbReference type="Proteomes" id="UP000610303"/>
    </source>
</evidence>
<feature type="binding site" evidence="1">
    <location>
        <position position="287"/>
    </location>
    <ligand>
        <name>Mg(2+)</name>
        <dbReference type="ChEBI" id="CHEBI:18420"/>
        <label>1</label>
    </ligand>
</feature>
<dbReference type="GO" id="GO:0046872">
    <property type="term" value="F:metal ion binding"/>
    <property type="evidence" value="ECO:0007669"/>
    <property type="project" value="UniProtKB-KW"/>
</dbReference>
<dbReference type="AlphaFoldDB" id="A0A918CBC8"/>
<reference evidence="2" key="2">
    <citation type="submission" date="2020-09" db="EMBL/GenBank/DDBJ databases">
        <authorList>
            <person name="Sun Q."/>
            <person name="Ohkuma M."/>
        </authorList>
    </citation>
    <scope>NUCLEOTIDE SEQUENCE</scope>
    <source>
        <strain evidence="2">JCM 3346</strain>
    </source>
</reference>
<feature type="binding site" evidence="1">
    <location>
        <position position="74"/>
    </location>
    <ligand>
        <name>Mg(2+)</name>
        <dbReference type="ChEBI" id="CHEBI:18420"/>
        <label>1</label>
    </ligand>
</feature>
<comment type="caution">
    <text evidence="2">The sequence shown here is derived from an EMBL/GenBank/DDBJ whole genome shotgun (WGS) entry which is preliminary data.</text>
</comment>
<feature type="binding site" evidence="1">
    <location>
        <position position="75"/>
    </location>
    <ligand>
        <name>Mg(2+)</name>
        <dbReference type="ChEBI" id="CHEBI:18420"/>
        <label>1</label>
    </ligand>
</feature>
<name>A0A918CBC8_AGRME</name>
<comment type="cofactor">
    <cofactor evidence="1">
        <name>Mg(2+)</name>
        <dbReference type="ChEBI" id="CHEBI:18420"/>
    </cofactor>
    <text evidence="1">Binds 2 magnesium ions per subunit.</text>
</comment>
<sequence length="347" mass="35772">MSADRADRIHGALLGLAVGDALGLAADYHRAVRSPWVRGRLWAGSAELDEARVAKPLLPFDATTVDGARLAPTDDTETAVLAARVALTTAGTADASTRRFAEWRRLTAGDDVWTGIAERSAIINAERGLVPPVTGNDGPADASDSAVAAGVVWGLFHAGDPAASAEAATEWASITHARDGVWAAACMASAVSALAVGAPIAQALDDAEALVPADSWLAEGFRAAARIAPASVILELPRLLAELNPRRYSQPGTAPETLPIAFLLLRADGERPEQALANATLFARESDSVPAFVGALLGAAHGAEVFGEAWPAAVDRVEGVCYPALAGERVSAVAAELEASVADRATR</sequence>
<dbReference type="RefSeq" id="WP_189083410.1">
    <property type="nucleotide sequence ID" value="NZ_BMRJ01000001.1"/>
</dbReference>
<feature type="binding site" evidence="1">
    <location>
        <position position="288"/>
    </location>
    <ligand>
        <name>Mg(2+)</name>
        <dbReference type="ChEBI" id="CHEBI:18420"/>
        <label>1</label>
    </ligand>
</feature>
<evidence type="ECO:0000256" key="1">
    <source>
        <dbReference type="PIRSR" id="PIRSR605502-1"/>
    </source>
</evidence>
<evidence type="ECO:0008006" key="4">
    <source>
        <dbReference type="Google" id="ProtNLM"/>
    </source>
</evidence>
<evidence type="ECO:0000313" key="2">
    <source>
        <dbReference type="EMBL" id="GGR12681.1"/>
    </source>
</evidence>
<dbReference type="InterPro" id="IPR005502">
    <property type="entry name" value="Ribosyl_crysJ1"/>
</dbReference>
<reference evidence="2" key="1">
    <citation type="journal article" date="2014" name="Int. J. Syst. Evol. Microbiol.">
        <title>Complete genome sequence of Corynebacterium casei LMG S-19264T (=DSM 44701T), isolated from a smear-ripened cheese.</title>
        <authorList>
            <consortium name="US DOE Joint Genome Institute (JGI-PGF)"/>
            <person name="Walter F."/>
            <person name="Albersmeier A."/>
            <person name="Kalinowski J."/>
            <person name="Ruckert C."/>
        </authorList>
    </citation>
    <scope>NUCLEOTIDE SEQUENCE</scope>
    <source>
        <strain evidence="2">JCM 3346</strain>
    </source>
</reference>
<dbReference type="PANTHER" id="PTHR16222">
    <property type="entry name" value="ADP-RIBOSYLGLYCOHYDROLASE"/>
    <property type="match status" value="1"/>
</dbReference>
<proteinExistence type="predicted"/>
<dbReference type="EMBL" id="BMRJ01000001">
    <property type="protein sequence ID" value="GGR12681.1"/>
    <property type="molecule type" value="Genomic_DNA"/>
</dbReference>
<organism evidence="2 3">
    <name type="scientific">Agromyces mediolanus</name>
    <name type="common">Corynebacterium mediolanum</name>
    <dbReference type="NCBI Taxonomy" id="41986"/>
    <lineage>
        <taxon>Bacteria</taxon>
        <taxon>Bacillati</taxon>
        <taxon>Actinomycetota</taxon>
        <taxon>Actinomycetes</taxon>
        <taxon>Micrococcales</taxon>
        <taxon>Microbacteriaceae</taxon>
        <taxon>Agromyces</taxon>
    </lineage>
</organism>
<protein>
    <recommendedName>
        <fullName evidence="4">ADP-ribosylglycohydrolase</fullName>
    </recommendedName>
</protein>
<dbReference type="SUPFAM" id="SSF101478">
    <property type="entry name" value="ADP-ribosylglycohydrolase"/>
    <property type="match status" value="1"/>
</dbReference>
<dbReference type="Pfam" id="PF03747">
    <property type="entry name" value="ADP_ribosyl_GH"/>
    <property type="match status" value="1"/>
</dbReference>
<keyword evidence="1" id="KW-0460">Magnesium</keyword>
<dbReference type="InterPro" id="IPR036705">
    <property type="entry name" value="Ribosyl_crysJ1_sf"/>
</dbReference>